<dbReference type="PANTHER" id="PTHR36507:SF1">
    <property type="entry name" value="BLL1555 PROTEIN"/>
    <property type="match status" value="1"/>
</dbReference>
<evidence type="ECO:0000256" key="3">
    <source>
        <dbReference type="SAM" id="Phobius"/>
    </source>
</evidence>
<dbReference type="Proteomes" id="UP000176863">
    <property type="component" value="Unassembled WGS sequence"/>
</dbReference>
<evidence type="ECO:0000256" key="2">
    <source>
        <dbReference type="ARBA" id="ARBA00023008"/>
    </source>
</evidence>
<proteinExistence type="predicted"/>
<sequence>MQNTWIWVVIAVIVVGGGFWWWQSTQTPATNTGADTNVVVDTGAGSQVPADTGTPSLPMTATITYDGASFSPSSVTIKKGGTVAWNNEGTAEMWIASAQHPNHTAYSDTSRVAHCPDTSKTAFDQCAGGNNYTFKFDKVGTWNYHDHLNATMFGSVTVVE</sequence>
<reference evidence="5 6" key="1">
    <citation type="journal article" date="2016" name="Nat. Commun.">
        <title>Thousands of microbial genomes shed light on interconnected biogeochemical processes in an aquifer system.</title>
        <authorList>
            <person name="Anantharaman K."/>
            <person name="Brown C.T."/>
            <person name="Hug L.A."/>
            <person name="Sharon I."/>
            <person name="Castelle C.J."/>
            <person name="Probst A.J."/>
            <person name="Thomas B.C."/>
            <person name="Singh A."/>
            <person name="Wilkins M.J."/>
            <person name="Karaoz U."/>
            <person name="Brodie E.L."/>
            <person name="Williams K.H."/>
            <person name="Hubbard S.S."/>
            <person name="Banfield J.F."/>
        </authorList>
    </citation>
    <scope>NUCLEOTIDE SEQUENCE [LARGE SCALE GENOMIC DNA]</scope>
</reference>
<dbReference type="EMBL" id="MFKT01000016">
    <property type="protein sequence ID" value="OGG53162.1"/>
    <property type="molecule type" value="Genomic_DNA"/>
</dbReference>
<evidence type="ECO:0000259" key="4">
    <source>
        <dbReference type="Pfam" id="PF00127"/>
    </source>
</evidence>
<evidence type="ECO:0000256" key="1">
    <source>
        <dbReference type="ARBA" id="ARBA00022723"/>
    </source>
</evidence>
<dbReference type="GO" id="GO:0005507">
    <property type="term" value="F:copper ion binding"/>
    <property type="evidence" value="ECO:0007669"/>
    <property type="project" value="InterPro"/>
</dbReference>
<protein>
    <recommendedName>
        <fullName evidence="4">Blue (type 1) copper domain-containing protein</fullName>
    </recommendedName>
</protein>
<name>A0A1F6CWB6_9BACT</name>
<dbReference type="AlphaFoldDB" id="A0A1F6CWB6"/>
<comment type="caution">
    <text evidence="5">The sequence shown here is derived from an EMBL/GenBank/DDBJ whole genome shotgun (WGS) entry which is preliminary data.</text>
</comment>
<keyword evidence="1" id="KW-0479">Metal-binding</keyword>
<evidence type="ECO:0000313" key="6">
    <source>
        <dbReference type="Proteomes" id="UP000176863"/>
    </source>
</evidence>
<dbReference type="PANTHER" id="PTHR36507">
    <property type="entry name" value="BLL1555 PROTEIN"/>
    <property type="match status" value="1"/>
</dbReference>
<dbReference type="Pfam" id="PF00127">
    <property type="entry name" value="Copper-bind"/>
    <property type="match status" value="1"/>
</dbReference>
<evidence type="ECO:0000313" key="5">
    <source>
        <dbReference type="EMBL" id="OGG53162.1"/>
    </source>
</evidence>
<dbReference type="InterPro" id="IPR000923">
    <property type="entry name" value="BlueCu_1"/>
</dbReference>
<dbReference type="SUPFAM" id="SSF49503">
    <property type="entry name" value="Cupredoxins"/>
    <property type="match status" value="1"/>
</dbReference>
<keyword evidence="3" id="KW-1133">Transmembrane helix</keyword>
<organism evidence="5 6">
    <name type="scientific">Candidatus Kaiserbacteria bacterium RIFCSPHIGHO2_01_FULL_53_29</name>
    <dbReference type="NCBI Taxonomy" id="1798480"/>
    <lineage>
        <taxon>Bacteria</taxon>
        <taxon>Candidatus Kaiseribacteriota</taxon>
    </lineage>
</organism>
<keyword evidence="3" id="KW-0812">Transmembrane</keyword>
<dbReference type="InterPro" id="IPR052721">
    <property type="entry name" value="ET_Amicyanin"/>
</dbReference>
<dbReference type="STRING" id="1798480.A2851_03685"/>
<feature type="domain" description="Blue (type 1) copper" evidence="4">
    <location>
        <begin position="66"/>
        <end position="158"/>
    </location>
</feature>
<accession>A0A1F6CWB6</accession>
<feature type="transmembrane region" description="Helical" evidence="3">
    <location>
        <begin position="5"/>
        <end position="22"/>
    </location>
</feature>
<keyword evidence="2" id="KW-0186">Copper</keyword>
<dbReference type="Gene3D" id="2.60.40.420">
    <property type="entry name" value="Cupredoxins - blue copper proteins"/>
    <property type="match status" value="1"/>
</dbReference>
<keyword evidence="3" id="KW-0472">Membrane</keyword>
<dbReference type="InterPro" id="IPR008972">
    <property type="entry name" value="Cupredoxin"/>
</dbReference>
<gene>
    <name evidence="5" type="ORF">A2851_03685</name>
</gene>
<dbReference type="GO" id="GO:0009055">
    <property type="term" value="F:electron transfer activity"/>
    <property type="evidence" value="ECO:0007669"/>
    <property type="project" value="InterPro"/>
</dbReference>